<evidence type="ECO:0000259" key="1">
    <source>
        <dbReference type="SMART" id="SM01100"/>
    </source>
</evidence>
<dbReference type="OMA" id="GSFRMLD"/>
<dbReference type="SUPFAM" id="SSF46938">
    <property type="entry name" value="CRAL/TRIO N-terminal domain"/>
    <property type="match status" value="1"/>
</dbReference>
<accession>T1GDS8</accession>
<dbReference type="PANTHER" id="PTHR10174">
    <property type="entry name" value="ALPHA-TOCOPHEROL TRANSFER PROTEIN-RELATED"/>
    <property type="match status" value="1"/>
</dbReference>
<dbReference type="InterPro" id="IPR011074">
    <property type="entry name" value="CRAL/TRIO_N_dom"/>
</dbReference>
<dbReference type="Proteomes" id="UP000015102">
    <property type="component" value="Unassembled WGS sequence"/>
</dbReference>
<dbReference type="Gene3D" id="3.40.525.10">
    <property type="entry name" value="CRAL-TRIO lipid binding domain"/>
    <property type="match status" value="1"/>
</dbReference>
<dbReference type="GO" id="GO:0016020">
    <property type="term" value="C:membrane"/>
    <property type="evidence" value="ECO:0007669"/>
    <property type="project" value="TreeGrafter"/>
</dbReference>
<dbReference type="PANTHER" id="PTHR10174:SF216">
    <property type="entry name" value="CRAL-TRIO DOMAIN-CONTAINING PROTEIN-RELATED"/>
    <property type="match status" value="1"/>
</dbReference>
<reference evidence="3" key="1">
    <citation type="submission" date="2013-02" db="EMBL/GenBank/DDBJ databases">
        <authorList>
            <person name="Hughes D."/>
        </authorList>
    </citation>
    <scope>NUCLEOTIDE SEQUENCE</scope>
    <source>
        <strain>Durham</strain>
        <strain evidence="3">NC isolate 2 -- Noor lab</strain>
    </source>
</reference>
<name>T1GDS8_MEGSC</name>
<dbReference type="EMBL" id="CAQQ02103583">
    <property type="status" value="NOT_ANNOTATED_CDS"/>
    <property type="molecule type" value="Genomic_DNA"/>
</dbReference>
<dbReference type="Pfam" id="PF00650">
    <property type="entry name" value="CRAL_TRIO"/>
    <property type="match status" value="1"/>
</dbReference>
<protein>
    <recommendedName>
        <fullName evidence="1">CRAL/TRIO N-terminal domain-containing protein</fullName>
    </recommendedName>
</protein>
<organism evidence="2 3">
    <name type="scientific">Megaselia scalaris</name>
    <name type="common">Humpbacked fly</name>
    <name type="synonym">Phora scalaris</name>
    <dbReference type="NCBI Taxonomy" id="36166"/>
    <lineage>
        <taxon>Eukaryota</taxon>
        <taxon>Metazoa</taxon>
        <taxon>Ecdysozoa</taxon>
        <taxon>Arthropoda</taxon>
        <taxon>Hexapoda</taxon>
        <taxon>Insecta</taxon>
        <taxon>Pterygota</taxon>
        <taxon>Neoptera</taxon>
        <taxon>Endopterygota</taxon>
        <taxon>Diptera</taxon>
        <taxon>Brachycera</taxon>
        <taxon>Muscomorpha</taxon>
        <taxon>Platypezoidea</taxon>
        <taxon>Phoridae</taxon>
        <taxon>Megaseliini</taxon>
        <taxon>Megaselia</taxon>
    </lineage>
</organism>
<dbReference type="InterPro" id="IPR036273">
    <property type="entry name" value="CRAL/TRIO_N_dom_sf"/>
</dbReference>
<dbReference type="SMART" id="SM01100">
    <property type="entry name" value="CRAL_TRIO_N"/>
    <property type="match status" value="1"/>
</dbReference>
<dbReference type="SUPFAM" id="SSF52087">
    <property type="entry name" value="CRAL/TRIO domain"/>
    <property type="match status" value="1"/>
</dbReference>
<sequence length="310" mass="35616">MGNDSINNGDRGLRPLNSGLQKIAIEELNEVPERVNDDIQALREWVQKQPHLKSRTSDQFLVAFLRGCKFSIEKAKKKLDKFYTLRHTLPEIYLNRSVDSKIMEIIKTGVALRLPKPEGYAGPVISIIRVAAYDLNKYSFPEIIKTGTIIGDIQFMEEDNCTISGLVEIMDMTDVTVNHLFHLNPAFLKRCSHYSDEGMPLRHKGIHFICTIPQFDSAYSTLKSLMGNKEIEKSKFMEMIWKCLPKEYGGTNGTVDEIIDFWTKKVQEYEDFFEEEKQYGSDEKLRTDDQPNLDSIYGCDGSFRMLSDVD</sequence>
<dbReference type="HOGENOM" id="CLU_046597_3_1_1"/>
<dbReference type="STRING" id="36166.T1GDS8"/>
<evidence type="ECO:0000313" key="2">
    <source>
        <dbReference type="EnsemblMetazoa" id="MESCA001474-PA"/>
    </source>
</evidence>
<keyword evidence="3" id="KW-1185">Reference proteome</keyword>
<dbReference type="EnsemblMetazoa" id="MESCA001474-RA">
    <property type="protein sequence ID" value="MESCA001474-PA"/>
    <property type="gene ID" value="MESCA001474"/>
</dbReference>
<proteinExistence type="predicted"/>
<feature type="domain" description="CRAL/TRIO N-terminal" evidence="1">
    <location>
        <begin position="57"/>
        <end position="82"/>
    </location>
</feature>
<dbReference type="InterPro" id="IPR036865">
    <property type="entry name" value="CRAL-TRIO_dom_sf"/>
</dbReference>
<dbReference type="Gene3D" id="1.20.5.1200">
    <property type="entry name" value="Alpha-tocopherol transfer"/>
    <property type="match status" value="1"/>
</dbReference>
<dbReference type="AlphaFoldDB" id="T1GDS8"/>
<reference evidence="2" key="2">
    <citation type="submission" date="2015-06" db="UniProtKB">
        <authorList>
            <consortium name="EnsemblMetazoa"/>
        </authorList>
    </citation>
    <scope>IDENTIFICATION</scope>
</reference>
<evidence type="ECO:0000313" key="3">
    <source>
        <dbReference type="Proteomes" id="UP000015102"/>
    </source>
</evidence>
<dbReference type="GO" id="GO:1902936">
    <property type="term" value="F:phosphatidylinositol bisphosphate binding"/>
    <property type="evidence" value="ECO:0007669"/>
    <property type="project" value="TreeGrafter"/>
</dbReference>
<dbReference type="Gene3D" id="1.10.8.20">
    <property type="entry name" value="N-terminal domain of phosphatidylinositol transfer protein sec14p"/>
    <property type="match status" value="1"/>
</dbReference>
<dbReference type="InterPro" id="IPR001251">
    <property type="entry name" value="CRAL-TRIO_dom"/>
</dbReference>